<comment type="subcellular location">
    <subcellularLocation>
        <location evidence="1">Nucleus</location>
    </subcellularLocation>
</comment>
<keyword evidence="8" id="KW-1185">Reference proteome</keyword>
<dbReference type="PANTHER" id="PTHR12565">
    <property type="entry name" value="STEROL REGULATORY ELEMENT-BINDING PROTEIN"/>
    <property type="match status" value="1"/>
</dbReference>
<dbReference type="InterPro" id="IPR036638">
    <property type="entry name" value="HLH_DNA-bd_sf"/>
</dbReference>
<dbReference type="Gene3D" id="4.10.280.10">
    <property type="entry name" value="Helix-loop-helix DNA-binding domain"/>
    <property type="match status" value="1"/>
</dbReference>
<accession>A0A2R6S161</accession>
<feature type="compositionally biased region" description="Basic and acidic residues" evidence="5">
    <location>
        <begin position="146"/>
        <end position="161"/>
    </location>
</feature>
<evidence type="ECO:0000256" key="4">
    <source>
        <dbReference type="ARBA" id="ARBA00023242"/>
    </source>
</evidence>
<keyword evidence="3" id="KW-0804">Transcription</keyword>
<comment type="caution">
    <text evidence="7">The sequence shown here is derived from an EMBL/GenBank/DDBJ whole genome shotgun (WGS) entry which is preliminary data.</text>
</comment>
<reference evidence="7 8" key="1">
    <citation type="submission" date="2017-07" db="EMBL/GenBank/DDBJ databases">
        <title>An improved, manually edited Actinidia chinensis var. chinensis (kiwifruit) genome highlights the challenges associated with draft genomes and gene prediction in plants.</title>
        <authorList>
            <person name="Pilkington S."/>
            <person name="Crowhurst R."/>
            <person name="Hilario E."/>
            <person name="Nardozza S."/>
            <person name="Fraser L."/>
            <person name="Peng Y."/>
            <person name="Gunaseelan K."/>
            <person name="Simpson R."/>
            <person name="Tahir J."/>
            <person name="Deroles S."/>
            <person name="Templeton K."/>
            <person name="Luo Z."/>
            <person name="Davy M."/>
            <person name="Cheng C."/>
            <person name="Mcneilage M."/>
            <person name="Scaglione D."/>
            <person name="Liu Y."/>
            <person name="Zhang Q."/>
            <person name="Datson P."/>
            <person name="De Silva N."/>
            <person name="Gardiner S."/>
            <person name="Bassett H."/>
            <person name="Chagne D."/>
            <person name="Mccallum J."/>
            <person name="Dzierzon H."/>
            <person name="Deng C."/>
            <person name="Wang Y.-Y."/>
            <person name="Barron N."/>
            <person name="Manako K."/>
            <person name="Bowen J."/>
            <person name="Foster T."/>
            <person name="Erridge Z."/>
            <person name="Tiffin H."/>
            <person name="Waite C."/>
            <person name="Davies K."/>
            <person name="Grierson E."/>
            <person name="Laing W."/>
            <person name="Kirk R."/>
            <person name="Chen X."/>
            <person name="Wood M."/>
            <person name="Montefiori M."/>
            <person name="Brummell D."/>
            <person name="Schwinn K."/>
            <person name="Catanach A."/>
            <person name="Fullerton C."/>
            <person name="Li D."/>
            <person name="Meiyalaghan S."/>
            <person name="Nieuwenhuizen N."/>
            <person name="Read N."/>
            <person name="Prakash R."/>
            <person name="Hunter D."/>
            <person name="Zhang H."/>
            <person name="Mckenzie M."/>
            <person name="Knabel M."/>
            <person name="Harris A."/>
            <person name="Allan A."/>
            <person name="Chen A."/>
            <person name="Janssen B."/>
            <person name="Plunkett B."/>
            <person name="Dwamena C."/>
            <person name="Voogd C."/>
            <person name="Leif D."/>
            <person name="Lafferty D."/>
            <person name="Souleyre E."/>
            <person name="Varkonyi-Gasic E."/>
            <person name="Gambi F."/>
            <person name="Hanley J."/>
            <person name="Yao J.-L."/>
            <person name="Cheung J."/>
            <person name="David K."/>
            <person name="Warren B."/>
            <person name="Marsh K."/>
            <person name="Snowden K."/>
            <person name="Lin-Wang K."/>
            <person name="Brian L."/>
            <person name="Martinez-Sanchez M."/>
            <person name="Wang M."/>
            <person name="Ileperuma N."/>
            <person name="Macnee N."/>
            <person name="Campin R."/>
            <person name="Mcatee P."/>
            <person name="Drummond R."/>
            <person name="Espley R."/>
            <person name="Ireland H."/>
            <person name="Wu R."/>
            <person name="Atkinson R."/>
            <person name="Karunairetnam S."/>
            <person name="Bulley S."/>
            <person name="Chunkath S."/>
            <person name="Hanley Z."/>
            <person name="Storey R."/>
            <person name="Thrimawithana A."/>
            <person name="Thomson S."/>
            <person name="David C."/>
            <person name="Testolin R."/>
        </authorList>
    </citation>
    <scope>NUCLEOTIDE SEQUENCE [LARGE SCALE GENOMIC DNA]</scope>
    <source>
        <strain evidence="8">cv. Red5</strain>
        <tissue evidence="7">Young leaf</tissue>
    </source>
</reference>
<name>A0A2R6S161_ACTCC</name>
<feature type="region of interest" description="Disordered" evidence="5">
    <location>
        <begin position="143"/>
        <end position="170"/>
    </location>
</feature>
<sequence length="435" mass="48403">MDNGVDGELGYENRGHSLLDCLSLGNFIPLPSDEVLGVNSSFTGGWTPLDAVEYNAEFVTSLISCHGLIDNSYVDIQESLAELEPNMTCFGSETLSEMDSFFIEHRSRLITNFGGSTDYPLEGSGSKNEKALLPQSSTHNYAQSQEDCKLVEEGNTKSSPDRKKRRRVCDDQTKFARVKNMKIEKDQCMGEQDEEKTKPEQKPIAKTCCQNVGKEVKDSSTKGDAPKEDYVHVRAKRGQATNSHSLAERVRREKIRHRMKFLQDLVPGCNKITGKAVMLDEIINYVLSLQRQVELQGTACCLRPGPGETAAVTLNCPKFLSMKLATVYPETNAEPEQILSREIHHSQGGGGAILGDLGTSSYPNELLRGASNIESPMPNVMSIWENEFQTPSQMECISDKPEQNGRLHMLNWVSLMSNYRFPRGSNKAIINPSFH</sequence>
<dbReference type="InParanoid" id="A0A2R6S161"/>
<dbReference type="STRING" id="1590841.A0A2R6S161"/>
<evidence type="ECO:0000256" key="1">
    <source>
        <dbReference type="ARBA" id="ARBA00004123"/>
    </source>
</evidence>
<dbReference type="EMBL" id="NKQK01000001">
    <property type="protein sequence ID" value="PSS36006.1"/>
    <property type="molecule type" value="Genomic_DNA"/>
</dbReference>
<dbReference type="Proteomes" id="UP000241394">
    <property type="component" value="Chromosome LG1"/>
</dbReference>
<dbReference type="GO" id="GO:0003700">
    <property type="term" value="F:DNA-binding transcription factor activity"/>
    <property type="evidence" value="ECO:0007669"/>
    <property type="project" value="TreeGrafter"/>
</dbReference>
<dbReference type="PANTHER" id="PTHR12565:SF184">
    <property type="entry name" value="BHLH TRANSCRIPTION FACTOR"/>
    <property type="match status" value="1"/>
</dbReference>
<evidence type="ECO:0000256" key="5">
    <source>
        <dbReference type="SAM" id="MobiDB-lite"/>
    </source>
</evidence>
<dbReference type="AlphaFoldDB" id="A0A2R6S161"/>
<dbReference type="GO" id="GO:0046983">
    <property type="term" value="F:protein dimerization activity"/>
    <property type="evidence" value="ECO:0007669"/>
    <property type="project" value="InterPro"/>
</dbReference>
<gene>
    <name evidence="7" type="ORF">CEY00_Acc00509</name>
</gene>
<evidence type="ECO:0000259" key="6">
    <source>
        <dbReference type="PROSITE" id="PS50888"/>
    </source>
</evidence>
<keyword evidence="4" id="KW-0539">Nucleus</keyword>
<evidence type="ECO:0000313" key="7">
    <source>
        <dbReference type="EMBL" id="PSS36006.1"/>
    </source>
</evidence>
<dbReference type="Pfam" id="PF00010">
    <property type="entry name" value="HLH"/>
    <property type="match status" value="1"/>
</dbReference>
<dbReference type="InterPro" id="IPR024097">
    <property type="entry name" value="bHLH_ZIP_TF"/>
</dbReference>
<dbReference type="PROSITE" id="PS50888">
    <property type="entry name" value="BHLH"/>
    <property type="match status" value="1"/>
</dbReference>
<dbReference type="InterPro" id="IPR011598">
    <property type="entry name" value="bHLH_dom"/>
</dbReference>
<dbReference type="Gramene" id="PSS36006">
    <property type="protein sequence ID" value="PSS36006"/>
    <property type="gene ID" value="CEY00_Acc00509"/>
</dbReference>
<dbReference type="OrthoDB" id="1609391at2759"/>
<proteinExistence type="predicted"/>
<dbReference type="SMART" id="SM00353">
    <property type="entry name" value="HLH"/>
    <property type="match status" value="1"/>
</dbReference>
<dbReference type="GO" id="GO:0005634">
    <property type="term" value="C:nucleus"/>
    <property type="evidence" value="ECO:0007669"/>
    <property type="project" value="UniProtKB-SubCell"/>
</dbReference>
<evidence type="ECO:0000256" key="2">
    <source>
        <dbReference type="ARBA" id="ARBA00023015"/>
    </source>
</evidence>
<feature type="domain" description="BHLH" evidence="6">
    <location>
        <begin position="239"/>
        <end position="289"/>
    </location>
</feature>
<dbReference type="SUPFAM" id="SSF47459">
    <property type="entry name" value="HLH, helix-loop-helix DNA-binding domain"/>
    <property type="match status" value="1"/>
</dbReference>
<reference evidence="8" key="2">
    <citation type="journal article" date="2018" name="BMC Genomics">
        <title>A manually annotated Actinidia chinensis var. chinensis (kiwifruit) genome highlights the challenges associated with draft genomes and gene prediction in plants.</title>
        <authorList>
            <person name="Pilkington S.M."/>
            <person name="Crowhurst R."/>
            <person name="Hilario E."/>
            <person name="Nardozza S."/>
            <person name="Fraser L."/>
            <person name="Peng Y."/>
            <person name="Gunaseelan K."/>
            <person name="Simpson R."/>
            <person name="Tahir J."/>
            <person name="Deroles S.C."/>
            <person name="Templeton K."/>
            <person name="Luo Z."/>
            <person name="Davy M."/>
            <person name="Cheng C."/>
            <person name="McNeilage M."/>
            <person name="Scaglione D."/>
            <person name="Liu Y."/>
            <person name="Zhang Q."/>
            <person name="Datson P."/>
            <person name="De Silva N."/>
            <person name="Gardiner S.E."/>
            <person name="Bassett H."/>
            <person name="Chagne D."/>
            <person name="McCallum J."/>
            <person name="Dzierzon H."/>
            <person name="Deng C."/>
            <person name="Wang Y.Y."/>
            <person name="Barron L."/>
            <person name="Manako K."/>
            <person name="Bowen J."/>
            <person name="Foster T.M."/>
            <person name="Erridge Z.A."/>
            <person name="Tiffin H."/>
            <person name="Waite C.N."/>
            <person name="Davies K.M."/>
            <person name="Grierson E.P."/>
            <person name="Laing W.A."/>
            <person name="Kirk R."/>
            <person name="Chen X."/>
            <person name="Wood M."/>
            <person name="Montefiori M."/>
            <person name="Brummell D.A."/>
            <person name="Schwinn K.E."/>
            <person name="Catanach A."/>
            <person name="Fullerton C."/>
            <person name="Li D."/>
            <person name="Meiyalaghan S."/>
            <person name="Nieuwenhuizen N."/>
            <person name="Read N."/>
            <person name="Prakash R."/>
            <person name="Hunter D."/>
            <person name="Zhang H."/>
            <person name="McKenzie M."/>
            <person name="Knabel M."/>
            <person name="Harris A."/>
            <person name="Allan A.C."/>
            <person name="Gleave A."/>
            <person name="Chen A."/>
            <person name="Janssen B.J."/>
            <person name="Plunkett B."/>
            <person name="Ampomah-Dwamena C."/>
            <person name="Voogd C."/>
            <person name="Leif D."/>
            <person name="Lafferty D."/>
            <person name="Souleyre E.J.F."/>
            <person name="Varkonyi-Gasic E."/>
            <person name="Gambi F."/>
            <person name="Hanley J."/>
            <person name="Yao J.L."/>
            <person name="Cheung J."/>
            <person name="David K.M."/>
            <person name="Warren B."/>
            <person name="Marsh K."/>
            <person name="Snowden K.C."/>
            <person name="Lin-Wang K."/>
            <person name="Brian L."/>
            <person name="Martinez-Sanchez M."/>
            <person name="Wang M."/>
            <person name="Ileperuma N."/>
            <person name="Macnee N."/>
            <person name="Campin R."/>
            <person name="McAtee P."/>
            <person name="Drummond R.S.M."/>
            <person name="Espley R.V."/>
            <person name="Ireland H.S."/>
            <person name="Wu R."/>
            <person name="Atkinson R.G."/>
            <person name="Karunairetnam S."/>
            <person name="Bulley S."/>
            <person name="Chunkath S."/>
            <person name="Hanley Z."/>
            <person name="Storey R."/>
            <person name="Thrimawithana A.H."/>
            <person name="Thomson S."/>
            <person name="David C."/>
            <person name="Testolin R."/>
            <person name="Huang H."/>
            <person name="Hellens R.P."/>
            <person name="Schaffer R.J."/>
        </authorList>
    </citation>
    <scope>NUCLEOTIDE SEQUENCE [LARGE SCALE GENOMIC DNA]</scope>
    <source>
        <strain evidence="8">cv. Red5</strain>
    </source>
</reference>
<dbReference type="CDD" id="cd18919">
    <property type="entry name" value="bHLH_AtBPE_like"/>
    <property type="match status" value="1"/>
</dbReference>
<evidence type="ECO:0000256" key="3">
    <source>
        <dbReference type="ARBA" id="ARBA00023163"/>
    </source>
</evidence>
<keyword evidence="2" id="KW-0805">Transcription regulation</keyword>
<protein>
    <submittedName>
        <fullName evidence="7">Transcription factor bHLH74 like</fullName>
    </submittedName>
</protein>
<evidence type="ECO:0000313" key="8">
    <source>
        <dbReference type="Proteomes" id="UP000241394"/>
    </source>
</evidence>
<organism evidence="7 8">
    <name type="scientific">Actinidia chinensis var. chinensis</name>
    <name type="common">Chinese soft-hair kiwi</name>
    <dbReference type="NCBI Taxonomy" id="1590841"/>
    <lineage>
        <taxon>Eukaryota</taxon>
        <taxon>Viridiplantae</taxon>
        <taxon>Streptophyta</taxon>
        <taxon>Embryophyta</taxon>
        <taxon>Tracheophyta</taxon>
        <taxon>Spermatophyta</taxon>
        <taxon>Magnoliopsida</taxon>
        <taxon>eudicotyledons</taxon>
        <taxon>Gunneridae</taxon>
        <taxon>Pentapetalae</taxon>
        <taxon>asterids</taxon>
        <taxon>Ericales</taxon>
        <taxon>Actinidiaceae</taxon>
        <taxon>Actinidia</taxon>
    </lineage>
</organism>